<dbReference type="SUPFAM" id="SSF53254">
    <property type="entry name" value="Phosphoglycerate mutase-like"/>
    <property type="match status" value="1"/>
</dbReference>
<evidence type="ECO:0000256" key="2">
    <source>
        <dbReference type="ARBA" id="ARBA00022801"/>
    </source>
</evidence>
<comment type="similarity">
    <text evidence="1">Belongs to the histidine acid phosphatase family.</text>
</comment>
<evidence type="ECO:0000313" key="4">
    <source>
        <dbReference type="EMBL" id="KAG5179930.1"/>
    </source>
</evidence>
<dbReference type="PANTHER" id="PTHR11567">
    <property type="entry name" value="ACID PHOSPHATASE-RELATED"/>
    <property type="match status" value="1"/>
</dbReference>
<dbReference type="InterPro" id="IPR050645">
    <property type="entry name" value="Histidine_acid_phosphatase"/>
</dbReference>
<feature type="compositionally biased region" description="Basic and acidic residues" evidence="3">
    <location>
        <begin position="578"/>
        <end position="594"/>
    </location>
</feature>
<dbReference type="Pfam" id="PF00328">
    <property type="entry name" value="His_Phos_2"/>
    <property type="match status" value="2"/>
</dbReference>
<dbReference type="Gene3D" id="3.40.50.1240">
    <property type="entry name" value="Phosphoglycerate mutase-like"/>
    <property type="match status" value="2"/>
</dbReference>
<sequence>MRVNTPPPLSNRGIRERLANEAGGLRLLRNASSIPMRMNELPVEGAEGLDVEGGAVPYNRDLSRAKRGFRPAARRRIAAGCGALCCCCALAALGYRSSYRFVPRFAAEQQRSPALSAAADPPPWVIPPLSPAPRRVEEGSVGYCDAEVGAGEGGVSLPKVEGLELRQVQLTIRHGDRSAIHSIPDADAAYWHCLPYAPDVESVWSEVERNIGVVGVDGQPLERSLRPALLEGMGGRQGESAPPRGACAPGQLTEKGLRGRGGGERERAPPRGACAPGQLTEKGLRQHFRLGDALRTAYGHLLSQVTGGHGGGLYVRSTDYTRTLASAAALLRGLLGAGHGRVTIITNPDENAEVMQGIGLKSSTNVGGGGERLLEGDCPRAITEAQQQAGASALRVRDDVVQRMADGFGAPAAEMKVTRLTDHVYARACHGMAQPCGGGVGSGGGGSGGGGGGGARCMGEQLARALMAESDRRLCMEYLGVQGGFSASRLSIYPFMMELLGNMEAAATAAEPPAQAPKLALYSGHDTVIAPVLAALGAYDCRWPPYASHVRIELWTGPACSGENSRNGAGARALQEVAAEHSDGAASEEGDKGVVEPGGTEAAEVGAGGATSGAGVAGGPAPPGVTVANVTRAHTPHTPPPPPPLPLPEPKGPCADAFVRVVYNGAAVTSRVTGCAAAHGAHAHGAEFCPLSTVAAAIRGLIAPFASVKEACRVPAAAAP</sequence>
<organism evidence="4 5">
    <name type="scientific">Tribonema minus</name>
    <dbReference type="NCBI Taxonomy" id="303371"/>
    <lineage>
        <taxon>Eukaryota</taxon>
        <taxon>Sar</taxon>
        <taxon>Stramenopiles</taxon>
        <taxon>Ochrophyta</taxon>
        <taxon>PX clade</taxon>
        <taxon>Xanthophyceae</taxon>
        <taxon>Tribonematales</taxon>
        <taxon>Tribonemataceae</taxon>
        <taxon>Tribonema</taxon>
    </lineage>
</organism>
<proteinExistence type="inferred from homology"/>
<evidence type="ECO:0000256" key="1">
    <source>
        <dbReference type="ARBA" id="ARBA00005375"/>
    </source>
</evidence>
<name>A0A835YUT4_9STRA</name>
<keyword evidence="5" id="KW-1185">Reference proteome</keyword>
<evidence type="ECO:0000313" key="5">
    <source>
        <dbReference type="Proteomes" id="UP000664859"/>
    </source>
</evidence>
<feature type="compositionally biased region" description="Pro residues" evidence="3">
    <location>
        <begin position="637"/>
        <end position="648"/>
    </location>
</feature>
<dbReference type="GO" id="GO:0016791">
    <property type="term" value="F:phosphatase activity"/>
    <property type="evidence" value="ECO:0007669"/>
    <property type="project" value="TreeGrafter"/>
</dbReference>
<reference evidence="4" key="1">
    <citation type="submission" date="2021-02" db="EMBL/GenBank/DDBJ databases">
        <title>First Annotated Genome of the Yellow-green Alga Tribonema minus.</title>
        <authorList>
            <person name="Mahan K.M."/>
        </authorList>
    </citation>
    <scope>NUCLEOTIDE SEQUENCE</scope>
    <source>
        <strain evidence="4">UTEX B ZZ1240</strain>
    </source>
</reference>
<feature type="compositionally biased region" description="Gly residues" evidence="3">
    <location>
        <begin position="606"/>
        <end position="618"/>
    </location>
</feature>
<protein>
    <submittedName>
        <fullName evidence="4">Histidine phosphatase superfamily</fullName>
    </submittedName>
</protein>
<feature type="compositionally biased region" description="Low complexity" evidence="3">
    <location>
        <begin position="595"/>
        <end position="605"/>
    </location>
</feature>
<feature type="region of interest" description="Disordered" evidence="3">
    <location>
        <begin position="562"/>
        <end position="648"/>
    </location>
</feature>
<dbReference type="OrthoDB" id="193472at2759"/>
<gene>
    <name evidence="4" type="ORF">JKP88DRAFT_325373</name>
</gene>
<dbReference type="AlphaFoldDB" id="A0A835YUT4"/>
<keyword evidence="2" id="KW-0378">Hydrolase</keyword>
<dbReference type="InterPro" id="IPR000560">
    <property type="entry name" value="His_Pase_clade-2"/>
</dbReference>
<dbReference type="PANTHER" id="PTHR11567:SF110">
    <property type="entry name" value="2-PHOSPHOXYLOSE PHOSPHATASE 1"/>
    <property type="match status" value="1"/>
</dbReference>
<dbReference type="CDD" id="cd07061">
    <property type="entry name" value="HP_HAP_like"/>
    <property type="match status" value="1"/>
</dbReference>
<accession>A0A835YUT4</accession>
<dbReference type="Proteomes" id="UP000664859">
    <property type="component" value="Unassembled WGS sequence"/>
</dbReference>
<evidence type="ECO:0000256" key="3">
    <source>
        <dbReference type="SAM" id="MobiDB-lite"/>
    </source>
</evidence>
<dbReference type="InterPro" id="IPR029033">
    <property type="entry name" value="His_PPase_superfam"/>
</dbReference>
<feature type="compositionally biased region" description="Basic and acidic residues" evidence="3">
    <location>
        <begin position="255"/>
        <end position="269"/>
    </location>
</feature>
<feature type="region of interest" description="Disordered" evidence="3">
    <location>
        <begin position="233"/>
        <end position="278"/>
    </location>
</feature>
<comment type="caution">
    <text evidence="4">The sequence shown here is derived from an EMBL/GenBank/DDBJ whole genome shotgun (WGS) entry which is preliminary data.</text>
</comment>
<dbReference type="EMBL" id="JAFCMP010000434">
    <property type="protein sequence ID" value="KAG5179930.1"/>
    <property type="molecule type" value="Genomic_DNA"/>
</dbReference>